<organism evidence="2 3">
    <name type="scientific">Sporofaciens musculi</name>
    <dbReference type="NCBI Taxonomy" id="2681861"/>
    <lineage>
        <taxon>Bacteria</taxon>
        <taxon>Bacillati</taxon>
        <taxon>Bacillota</taxon>
        <taxon>Clostridia</taxon>
        <taxon>Lachnospirales</taxon>
        <taxon>Lachnospiraceae</taxon>
        <taxon>Sporofaciens</taxon>
    </lineage>
</organism>
<evidence type="ECO:0000259" key="1">
    <source>
        <dbReference type="PROSITE" id="PS50878"/>
    </source>
</evidence>
<sequence length="375" mass="43898">METANRPSLLERIYSWENLLNAYHEAASEKWYRSDVVAFSANLEESLIGIQNDLMWRTYTVGRYRQFYVSEPKRRLIMALGFRDRVVQWAIYLQVNQELDNGMIYHSYGCRVGKGTTRAADRLQYWAEQVDRKPGPRWHYLKLDISKYFYRVDHNVLLGILARKYPGEDGFLWLMRVIVCCDHTPFGLPPGKSADEVPPSERLFEVGMPIGNLTSQLLANVCLNELDQYIKHELRAHYYVRYMDDMVLLHQDAKTLNEWRQLIEDYLNNVLHLDLNSKTAIGLVCRGITFVGCRIYPGRRKPTPQAVKKMKARMRYIAKEYEAGLIDFDAVDATMQSYFGMLGHCTTHGLQKWIEKNIIFKRRDSDLSQEVNTWT</sequence>
<dbReference type="InterPro" id="IPR051083">
    <property type="entry name" value="GrpII_Intron_Splice-Mob/Def"/>
</dbReference>
<keyword evidence="3" id="KW-1185">Reference proteome</keyword>
<dbReference type="AlphaFoldDB" id="A0A7X3SJR9"/>
<accession>A0A7X3SJR9</accession>
<protein>
    <submittedName>
        <fullName evidence="2">RNA-dependent DNA polymerase</fullName>
    </submittedName>
</protein>
<dbReference type="RefSeq" id="WP_159751793.1">
    <property type="nucleotide sequence ID" value="NZ_WUQX01000001.1"/>
</dbReference>
<evidence type="ECO:0000313" key="3">
    <source>
        <dbReference type="Proteomes" id="UP000460412"/>
    </source>
</evidence>
<proteinExistence type="predicted"/>
<evidence type="ECO:0000313" key="2">
    <source>
        <dbReference type="EMBL" id="MXP76734.1"/>
    </source>
</evidence>
<dbReference type="SUPFAM" id="SSF56672">
    <property type="entry name" value="DNA/RNA polymerases"/>
    <property type="match status" value="1"/>
</dbReference>
<dbReference type="PANTHER" id="PTHR34047">
    <property type="entry name" value="NUCLEAR INTRON MATURASE 1, MITOCHONDRIAL-RELATED"/>
    <property type="match status" value="1"/>
</dbReference>
<gene>
    <name evidence="2" type="ORF">GN277_15485</name>
</gene>
<dbReference type="Proteomes" id="UP000460412">
    <property type="component" value="Unassembled WGS sequence"/>
</dbReference>
<dbReference type="CDD" id="cd01651">
    <property type="entry name" value="RT_G2_intron"/>
    <property type="match status" value="1"/>
</dbReference>
<feature type="domain" description="Reverse transcriptase" evidence="1">
    <location>
        <begin position="1"/>
        <end position="295"/>
    </location>
</feature>
<dbReference type="InterPro" id="IPR043502">
    <property type="entry name" value="DNA/RNA_pol_sf"/>
</dbReference>
<dbReference type="PANTHER" id="PTHR34047:SF8">
    <property type="entry name" value="PROTEIN YKFC"/>
    <property type="match status" value="1"/>
</dbReference>
<dbReference type="Pfam" id="PF00078">
    <property type="entry name" value="RVT_1"/>
    <property type="match status" value="1"/>
</dbReference>
<reference evidence="2 3" key="1">
    <citation type="submission" date="2019-12" db="EMBL/GenBank/DDBJ databases">
        <title>Sporaefaciens musculi gen. nov., sp. nov., a novel bacterium isolated from the caecum of an obese mouse.</title>
        <authorList>
            <person name="Rasmussen T.S."/>
            <person name="Streidl T."/>
            <person name="Hitch T.C.A."/>
            <person name="Wortmann E."/>
            <person name="Deptula P."/>
            <person name="Hansen M."/>
            <person name="Nielsen D.S."/>
            <person name="Clavel T."/>
            <person name="Vogensen F.K."/>
        </authorList>
    </citation>
    <scope>NUCLEOTIDE SEQUENCE [LARGE SCALE GENOMIC DNA]</scope>
    <source>
        <strain evidence="2 3">WCA-9-b2</strain>
    </source>
</reference>
<comment type="caution">
    <text evidence="2">The sequence shown here is derived from an EMBL/GenBank/DDBJ whole genome shotgun (WGS) entry which is preliminary data.</text>
</comment>
<name>A0A7X3SJR9_9FIRM</name>
<dbReference type="InterPro" id="IPR000477">
    <property type="entry name" value="RT_dom"/>
</dbReference>
<dbReference type="PROSITE" id="PS50878">
    <property type="entry name" value="RT_POL"/>
    <property type="match status" value="1"/>
</dbReference>
<dbReference type="EMBL" id="WUQX01000001">
    <property type="protein sequence ID" value="MXP76734.1"/>
    <property type="molecule type" value="Genomic_DNA"/>
</dbReference>